<feature type="binding site" evidence="8">
    <location>
        <position position="167"/>
    </location>
    <ligand>
        <name>ATP</name>
        <dbReference type="ChEBI" id="CHEBI:30616"/>
    </ligand>
</feature>
<evidence type="ECO:0000256" key="4">
    <source>
        <dbReference type="ARBA" id="ARBA00022741"/>
    </source>
</evidence>
<keyword evidence="5 8" id="KW-0067">ATP-binding</keyword>
<evidence type="ECO:0000256" key="7">
    <source>
        <dbReference type="ARBA" id="ARBA00023125"/>
    </source>
</evidence>
<evidence type="ECO:0000313" key="15">
    <source>
        <dbReference type="Proteomes" id="UP000179069"/>
    </source>
</evidence>
<dbReference type="InterPro" id="IPR001957">
    <property type="entry name" value="Chromosome_initiator_DnaA"/>
</dbReference>
<evidence type="ECO:0000313" key="14">
    <source>
        <dbReference type="EMBL" id="OGY16886.1"/>
    </source>
</evidence>
<proteinExistence type="inferred from homology"/>
<keyword evidence="3 8" id="KW-0235">DNA replication</keyword>
<dbReference type="GO" id="GO:0008289">
    <property type="term" value="F:lipid binding"/>
    <property type="evidence" value="ECO:0007669"/>
    <property type="project" value="UniProtKB-KW"/>
</dbReference>
<comment type="caution">
    <text evidence="14">The sequence shown here is derived from an EMBL/GenBank/DDBJ whole genome shotgun (WGS) entry which is preliminary data.</text>
</comment>
<dbReference type="PANTHER" id="PTHR30050:SF2">
    <property type="entry name" value="CHROMOSOMAL REPLICATION INITIATOR PROTEIN DNAA"/>
    <property type="match status" value="1"/>
</dbReference>
<evidence type="ECO:0000259" key="13">
    <source>
        <dbReference type="SMART" id="SM00760"/>
    </source>
</evidence>
<keyword evidence="4 8" id="KW-0547">Nucleotide-binding</keyword>
<feature type="binding site" evidence="8">
    <location>
        <position position="169"/>
    </location>
    <ligand>
        <name>ATP</name>
        <dbReference type="ChEBI" id="CHEBI:30616"/>
    </ligand>
</feature>
<dbReference type="PRINTS" id="PR00051">
    <property type="entry name" value="DNAA"/>
</dbReference>
<comment type="subunit">
    <text evidence="8">Oligomerizes as a right-handed, spiral filament on DNA at oriC.</text>
</comment>
<dbReference type="InterPro" id="IPR020591">
    <property type="entry name" value="Chromosome_initiator_DnaA-like"/>
</dbReference>
<protein>
    <recommendedName>
        <fullName evidence="8 9">Chromosomal replication initiator protein DnaA</fullName>
    </recommendedName>
</protein>
<evidence type="ECO:0000256" key="5">
    <source>
        <dbReference type="ARBA" id="ARBA00022840"/>
    </source>
</evidence>
<dbReference type="PANTHER" id="PTHR30050">
    <property type="entry name" value="CHROMOSOMAL REPLICATION INITIATOR PROTEIN DNAA"/>
    <property type="match status" value="1"/>
</dbReference>
<dbReference type="Gene3D" id="1.10.1750.10">
    <property type="match status" value="1"/>
</dbReference>
<dbReference type="GO" id="GO:0005737">
    <property type="term" value="C:cytoplasm"/>
    <property type="evidence" value="ECO:0007669"/>
    <property type="project" value="UniProtKB-SubCell"/>
</dbReference>
<feature type="binding site" evidence="8">
    <location>
        <position position="165"/>
    </location>
    <ligand>
        <name>ATP</name>
        <dbReference type="ChEBI" id="CHEBI:30616"/>
    </ligand>
</feature>
<comment type="domain">
    <text evidence="8">Domain I is involved in oligomerization and binding regulators, domain II is flexibile and of varying length in different bacteria, domain III forms the AAA+ region, while domain IV binds dsDNA.</text>
</comment>
<dbReference type="Gene3D" id="3.40.50.300">
    <property type="entry name" value="P-loop containing nucleotide triphosphate hydrolases"/>
    <property type="match status" value="1"/>
</dbReference>
<dbReference type="InterPro" id="IPR027417">
    <property type="entry name" value="P-loop_NTPase"/>
</dbReference>
<dbReference type="Pfam" id="PF11638">
    <property type="entry name" value="DnaA_N"/>
    <property type="match status" value="1"/>
</dbReference>
<dbReference type="Pfam" id="PF00308">
    <property type="entry name" value="Bac_DnaA"/>
    <property type="match status" value="1"/>
</dbReference>
<evidence type="ECO:0000256" key="8">
    <source>
        <dbReference type="HAMAP-Rule" id="MF_00377"/>
    </source>
</evidence>
<dbReference type="GO" id="GO:0006270">
    <property type="term" value="P:DNA replication initiation"/>
    <property type="evidence" value="ECO:0007669"/>
    <property type="project" value="UniProtKB-UniRule"/>
</dbReference>
<gene>
    <name evidence="8" type="primary">dnaA</name>
    <name evidence="14" type="ORF">A2785_03655</name>
</gene>
<feature type="domain" description="AAA+ ATPase" evidence="12">
    <location>
        <begin position="154"/>
        <end position="283"/>
    </location>
</feature>
<evidence type="ECO:0000256" key="1">
    <source>
        <dbReference type="ARBA" id="ARBA00006583"/>
    </source>
</evidence>
<evidence type="ECO:0000259" key="12">
    <source>
        <dbReference type="SMART" id="SM00382"/>
    </source>
</evidence>
<feature type="region of interest" description="Domain IV, binds dsDNA" evidence="8">
    <location>
        <begin position="337"/>
        <end position="459"/>
    </location>
</feature>
<dbReference type="InterPro" id="IPR013159">
    <property type="entry name" value="DnaA_C"/>
</dbReference>
<feature type="domain" description="Chromosomal replication initiator DnaA C-terminal" evidence="13">
    <location>
        <begin position="367"/>
        <end position="436"/>
    </location>
</feature>
<dbReference type="SMART" id="SM00382">
    <property type="entry name" value="AAA"/>
    <property type="match status" value="1"/>
</dbReference>
<evidence type="ECO:0000256" key="10">
    <source>
        <dbReference type="RuleBase" id="RU000577"/>
    </source>
</evidence>
<reference evidence="14 15" key="1">
    <citation type="journal article" date="2016" name="Nat. Commun.">
        <title>Thousands of microbial genomes shed light on interconnected biogeochemical processes in an aquifer system.</title>
        <authorList>
            <person name="Anantharaman K."/>
            <person name="Brown C.T."/>
            <person name="Hug L.A."/>
            <person name="Sharon I."/>
            <person name="Castelle C.J."/>
            <person name="Probst A.J."/>
            <person name="Thomas B.C."/>
            <person name="Singh A."/>
            <person name="Wilkins M.J."/>
            <person name="Karaoz U."/>
            <person name="Brodie E.L."/>
            <person name="Williams K.H."/>
            <person name="Hubbard S.S."/>
            <person name="Banfield J.F."/>
        </authorList>
    </citation>
    <scope>NUCLEOTIDE SEQUENCE [LARGE SCALE GENOMIC DNA]</scope>
</reference>
<comment type="caution">
    <text evidence="8">Lacks conserved residue(s) required for the propagation of feature annotation.</text>
</comment>
<organism evidence="14 15">
    <name type="scientific">Candidatus Chisholmbacteria bacterium RIFCSPHIGHO2_01_FULL_49_18</name>
    <dbReference type="NCBI Taxonomy" id="1797590"/>
    <lineage>
        <taxon>Bacteria</taxon>
        <taxon>Candidatus Chisholmiibacteriota</taxon>
    </lineage>
</organism>
<evidence type="ECO:0000256" key="2">
    <source>
        <dbReference type="ARBA" id="ARBA00022490"/>
    </source>
</evidence>
<keyword evidence="2 8" id="KW-0963">Cytoplasm</keyword>
<evidence type="ECO:0000256" key="9">
    <source>
        <dbReference type="NCBIfam" id="TIGR00362"/>
    </source>
</evidence>
<sequence length="459" mass="51514">MNVDQLWKTVLSDLEVSLSRGNFMTWLSPTRLTRVQQVDAGRQIAEIACKSPYHRQFIEERYFAQIKEALDRVTKRKNELVFVIGKFSSPASVSAIGNGPLFETESPSLHQQYQQAFLRARLREDFTFDTFAVSPSNEMAYAAAQAVAKTPGKAYNPLFIYGGVGVGKTHLTQAIGHAVLLQRPDAAMIYCTGEDFTNEIINAIRRKETYPFKKKFRSADLLLIDDAQFIAGKTAVQEEFFHTFNAIRQEGGQIVLVSDQPPQAIDRLEDRLRSRFEGGLTIDIQQPNFELRTAILLIKAKTLGVALPMDVAQLIAANIESVRRLEGFLARLMTESSLRNQEISEPLVRGLLGNLNDAEVRASPSVRPKEILKIVATHFNITLSALEGPRRSKPLVIPRHLAMYVLRTDHHLPLEEIGSLFGGRDHTTVIHAVDKVTKHLSDSELLRVELSSIRKKIYG</sequence>
<dbReference type="InterPro" id="IPR038454">
    <property type="entry name" value="DnaA_N_sf"/>
</dbReference>
<dbReference type="HAMAP" id="MF_00377">
    <property type="entry name" value="DnaA_bact"/>
    <property type="match status" value="1"/>
</dbReference>
<dbReference type="NCBIfam" id="TIGR00362">
    <property type="entry name" value="DnaA"/>
    <property type="match status" value="1"/>
</dbReference>
<dbReference type="SUPFAM" id="SSF48295">
    <property type="entry name" value="TrpR-like"/>
    <property type="match status" value="1"/>
</dbReference>
<dbReference type="Gene3D" id="1.10.8.60">
    <property type="match status" value="1"/>
</dbReference>
<dbReference type="EMBL" id="MHCI01000009">
    <property type="protein sequence ID" value="OGY16886.1"/>
    <property type="molecule type" value="Genomic_DNA"/>
</dbReference>
<dbReference type="SUPFAM" id="SSF52540">
    <property type="entry name" value="P-loop containing nucleoside triphosphate hydrolases"/>
    <property type="match status" value="1"/>
</dbReference>
<evidence type="ECO:0000256" key="6">
    <source>
        <dbReference type="ARBA" id="ARBA00023121"/>
    </source>
</evidence>
<dbReference type="GO" id="GO:0005524">
    <property type="term" value="F:ATP binding"/>
    <property type="evidence" value="ECO:0007669"/>
    <property type="project" value="UniProtKB-UniRule"/>
</dbReference>
<dbReference type="InterPro" id="IPR018312">
    <property type="entry name" value="Chromosome_initiator_DnaA_CS"/>
</dbReference>
<dbReference type="InterPro" id="IPR010921">
    <property type="entry name" value="Trp_repressor/repl_initiator"/>
</dbReference>
<evidence type="ECO:0000256" key="11">
    <source>
        <dbReference type="RuleBase" id="RU004227"/>
    </source>
</evidence>
<dbReference type="InterPro" id="IPR024633">
    <property type="entry name" value="DnaA_N_dom"/>
</dbReference>
<dbReference type="CDD" id="cd00009">
    <property type="entry name" value="AAA"/>
    <property type="match status" value="1"/>
</dbReference>
<accession>A0A1G1VNB2</accession>
<dbReference type="GO" id="GO:0006275">
    <property type="term" value="P:regulation of DNA replication"/>
    <property type="evidence" value="ECO:0007669"/>
    <property type="project" value="UniProtKB-UniRule"/>
</dbReference>
<dbReference type="PROSITE" id="PS01008">
    <property type="entry name" value="DNAA"/>
    <property type="match status" value="1"/>
</dbReference>
<dbReference type="FunFam" id="3.40.50.300:FF:000668">
    <property type="entry name" value="Chromosomal replication initiator protein DnaA"/>
    <property type="match status" value="1"/>
</dbReference>
<name>A0A1G1VNB2_9BACT</name>
<dbReference type="AlphaFoldDB" id="A0A1G1VNB2"/>
<dbReference type="InterPro" id="IPR013317">
    <property type="entry name" value="DnaA_dom"/>
</dbReference>
<dbReference type="GO" id="GO:0003688">
    <property type="term" value="F:DNA replication origin binding"/>
    <property type="evidence" value="ECO:0007669"/>
    <property type="project" value="UniProtKB-UniRule"/>
</dbReference>
<dbReference type="InterPro" id="IPR003593">
    <property type="entry name" value="AAA+_ATPase"/>
</dbReference>
<keyword evidence="6 8" id="KW-0446">Lipid-binding</keyword>
<dbReference type="CDD" id="cd06571">
    <property type="entry name" value="Bac_DnaA_C"/>
    <property type="match status" value="1"/>
</dbReference>
<comment type="similarity">
    <text evidence="1 8 11">Belongs to the DnaA family.</text>
</comment>
<dbReference type="SMART" id="SM00760">
    <property type="entry name" value="Bac_DnaA_C"/>
    <property type="match status" value="1"/>
</dbReference>
<comment type="function">
    <text evidence="8 10">Plays an essential role in the initiation and regulation of chromosomal replication. ATP-DnaA binds to the origin of replication (oriC) to initiate formation of the DNA replication initiation complex once per cell cycle. Binds the DnaA box (a 9 base pair repeat at the origin) and separates the double-stranded (ds)DNA. Forms a right-handed helical filament on oriC DNA; dsDNA binds to the exterior of the filament while single-stranded (ss)DNA is stabiized in the filament's interior. The ATP-DnaA-oriC complex binds and stabilizes one strand of the AT-rich DNA unwinding element (DUE), permitting loading of DNA polymerase. After initiation quickly degrades to an ADP-DnaA complex that is not apt for DNA replication. Binds acidic phospholipids.</text>
</comment>
<evidence type="ECO:0000256" key="3">
    <source>
        <dbReference type="ARBA" id="ARBA00022705"/>
    </source>
</evidence>
<feature type="binding site" evidence="8">
    <location>
        <position position="168"/>
    </location>
    <ligand>
        <name>ATP</name>
        <dbReference type="ChEBI" id="CHEBI:30616"/>
    </ligand>
</feature>
<feature type="region of interest" description="Domain I, interacts with DnaA modulators" evidence="8">
    <location>
        <begin position="1"/>
        <end position="87"/>
    </location>
</feature>
<dbReference type="GO" id="GO:0005886">
    <property type="term" value="C:plasma membrane"/>
    <property type="evidence" value="ECO:0007669"/>
    <property type="project" value="TreeGrafter"/>
</dbReference>
<dbReference type="Proteomes" id="UP000179069">
    <property type="component" value="Unassembled WGS sequence"/>
</dbReference>
<comment type="subcellular location">
    <subcellularLocation>
        <location evidence="8">Cytoplasm</location>
    </subcellularLocation>
</comment>
<keyword evidence="7 8" id="KW-0238">DNA-binding</keyword>
<dbReference type="Pfam" id="PF08299">
    <property type="entry name" value="Bac_DnaA_C"/>
    <property type="match status" value="1"/>
</dbReference>
<dbReference type="Gene3D" id="3.30.300.180">
    <property type="match status" value="1"/>
</dbReference>